<comment type="caution">
    <text evidence="1">The sequence shown here is derived from an EMBL/GenBank/DDBJ whole genome shotgun (WGS) entry which is preliminary data.</text>
</comment>
<reference evidence="1 2" key="1">
    <citation type="journal article" date="2015" name="Nat. Commun.">
        <title>Genomic and transcriptomic evidence for scavenging of diverse organic compounds by widespread deep-sea archaea.</title>
        <authorList>
            <person name="Li M."/>
            <person name="Baker B.J."/>
            <person name="Anantharaman K."/>
            <person name="Jain S."/>
            <person name="Breier J.A."/>
            <person name="Dick G.J."/>
        </authorList>
    </citation>
    <scope>NUCLEOTIDE SEQUENCE [LARGE SCALE GENOMIC DNA]</scope>
    <source>
        <strain evidence="1">Cayman_51_deep</strain>
    </source>
</reference>
<proteinExistence type="predicted"/>
<gene>
    <name evidence="1" type="ORF">CXX69_00830</name>
</gene>
<evidence type="ECO:0000313" key="2">
    <source>
        <dbReference type="Proteomes" id="UP000248161"/>
    </source>
</evidence>
<accession>A0A2V3HUK8</accession>
<evidence type="ECO:0000313" key="1">
    <source>
        <dbReference type="EMBL" id="PXF22509.1"/>
    </source>
</evidence>
<sequence length="272" mass="29597">MQTHHAAHALGLALLLALSAVAAPASAQDVVQDPKQPSVDNPHMHIYGNDDLSNCFAHFDGNDTTGSAEQGYGEEVWPNQNGQQIEMDYTCKMEESFKQDMYLNPNGTIQILLNFNIDADGECTGDRKCENLNLTLYKGTFQIARQEFPSVDRSGQDDTVTWDINIDKNMTRFNRTQEPQLRVEYSYPGYDSPFTCIFFYCGGSFRMYYHTPGNDSAEVGFPVVNQTIPGEGGGDGGIGDAVSDALPGFGLVAGIGALALAAVGASRLSREE</sequence>
<protein>
    <submittedName>
        <fullName evidence="1">Uncharacterized protein</fullName>
    </submittedName>
</protein>
<dbReference type="AlphaFoldDB" id="A0A2V3HUK8"/>
<organism evidence="1 2">
    <name type="scientific">Candidatus Thalassarchaeum betae</name>
    <dbReference type="NCBI Taxonomy" id="2599289"/>
    <lineage>
        <taxon>Archaea</taxon>
        <taxon>Methanobacteriati</taxon>
        <taxon>Thermoplasmatota</taxon>
        <taxon>Candidatus Poseidoniia</taxon>
        <taxon>Candidatus Poseidoniales</taxon>
        <taxon>Candidatus Thalassarchaeaceae</taxon>
        <taxon>Candidatus Thalassarchaeum</taxon>
    </lineage>
</organism>
<name>A0A2V3HUK8_9ARCH</name>
<dbReference type="EMBL" id="PSPG01000001">
    <property type="protein sequence ID" value="PXF22509.1"/>
    <property type="molecule type" value="Genomic_DNA"/>
</dbReference>
<dbReference type="Proteomes" id="UP000248161">
    <property type="component" value="Unassembled WGS sequence"/>
</dbReference>